<evidence type="ECO:0000256" key="3">
    <source>
        <dbReference type="ARBA" id="ARBA00010288"/>
    </source>
</evidence>
<feature type="transmembrane region" description="Helical" evidence="10">
    <location>
        <begin position="482"/>
        <end position="502"/>
    </location>
</feature>
<accession>A0ABP1DXF2</accession>
<dbReference type="PANTHER" id="PTHR13117">
    <property type="entry name" value="ENDOPLASMIC RETICULUM MULTISPAN TRANSMEMBRANE PROTEIN-RELATED"/>
    <property type="match status" value="1"/>
</dbReference>
<protein>
    <recommendedName>
        <fullName evidence="8 10">Man(5)GlcNAc(2)-PP-dolichol translocation protein RFT1</fullName>
    </recommendedName>
</protein>
<evidence type="ECO:0000256" key="8">
    <source>
        <dbReference type="ARBA" id="ARBA00044793"/>
    </source>
</evidence>
<comment type="function">
    <text evidence="9 10">Intramembrane glycolipid transporter that operates in the biosynthetic pathway of dolichol-linked oligosaccharides, the glycan precursors employed in protein asparagine (N)-glycosylation. The sequential addition of sugars to dolichol pyrophosphate produces dolichol-linked oligosaccharides containing fourteen sugars, including two GlcNAcs, nine mannoses and three glucoses. Once assembled, the oligosaccharide is transferred from the lipid to nascent proteins by oligosaccharyltransferases. The assembly of dolichol-linked oligosaccharides begins on the cytosolic side of the endoplasmic reticulum membrane and finishes in its lumen. RFT1 could mediate the translocation of the cytosolically oriented intermediate DolPP-GlcNAc2Man5, produced by ALG11, into the ER lumen where dolichol-linked oligosaccharides assembly continues. However, the intramembrane lipid transporter activity could not be confirmed in vitro.</text>
</comment>
<keyword evidence="7 10" id="KW-0472">Membrane</keyword>
<comment type="pathway">
    <text evidence="2">Protein modification; protein glycosylation.</text>
</comment>
<feature type="transmembrane region" description="Helical" evidence="10">
    <location>
        <begin position="457"/>
        <end position="476"/>
    </location>
</feature>
<evidence type="ECO:0000256" key="1">
    <source>
        <dbReference type="ARBA" id="ARBA00004477"/>
    </source>
</evidence>
<dbReference type="Proteomes" id="UP001497453">
    <property type="component" value="Chromosome 7"/>
</dbReference>
<evidence type="ECO:0000313" key="12">
    <source>
        <dbReference type="Proteomes" id="UP001497453"/>
    </source>
</evidence>
<feature type="transmembrane region" description="Helical" evidence="10">
    <location>
        <begin position="60"/>
        <end position="77"/>
    </location>
</feature>
<evidence type="ECO:0000256" key="10">
    <source>
        <dbReference type="RuleBase" id="RU365067"/>
    </source>
</evidence>
<feature type="transmembrane region" description="Helical" evidence="10">
    <location>
        <begin position="378"/>
        <end position="401"/>
    </location>
</feature>
<keyword evidence="10" id="KW-0813">Transport</keyword>
<evidence type="ECO:0000256" key="4">
    <source>
        <dbReference type="ARBA" id="ARBA00022692"/>
    </source>
</evidence>
<keyword evidence="4 10" id="KW-0812">Transmembrane</keyword>
<gene>
    <name evidence="11" type="ORF">GFSPODELE1_LOCUS8795</name>
</gene>
<dbReference type="InterPro" id="IPR007594">
    <property type="entry name" value="RFT1"/>
</dbReference>
<feature type="transmembrane region" description="Helical" evidence="10">
    <location>
        <begin position="217"/>
        <end position="236"/>
    </location>
</feature>
<evidence type="ECO:0000256" key="9">
    <source>
        <dbReference type="ARBA" id="ARBA00045912"/>
    </source>
</evidence>
<evidence type="ECO:0000313" key="11">
    <source>
        <dbReference type="EMBL" id="CAL1712365.1"/>
    </source>
</evidence>
<feature type="transmembrane region" description="Helical" evidence="10">
    <location>
        <begin position="555"/>
        <end position="573"/>
    </location>
</feature>
<name>A0ABP1DXF2_9APHY</name>
<feature type="transmembrane region" description="Helical" evidence="10">
    <location>
        <begin position="145"/>
        <end position="170"/>
    </location>
</feature>
<feature type="transmembrane region" description="Helical" evidence="10">
    <location>
        <begin position="182"/>
        <end position="205"/>
    </location>
</feature>
<proteinExistence type="inferred from homology"/>
<keyword evidence="5 10" id="KW-0256">Endoplasmic reticulum</keyword>
<feature type="transmembrane region" description="Helical" evidence="10">
    <location>
        <begin position="514"/>
        <end position="535"/>
    </location>
</feature>
<comment type="similarity">
    <text evidence="3 10">Belongs to the RFT1 family.</text>
</comment>
<sequence>MTRAVAITLVYHVLILFHYLIINSTDMSESDFTISSNLILALTRQRALNDFMASPQPRSLLSASLASASSLVLLQLFSRVFTFVLNQALVRLVSPQILGTAAIQFELLLSTILFLSREGVRNALLRSSTNQQDTSTSQKDVGKDILVSNISLLPVLLGIPITVASASLYLNTSSSSTSSQPHFRLSVVIYALAAFFELLSEPLYIRAQNELRFDIRVRAEGTAVALKTFTAFIMLVTLSSDWALVAFAVGQAVYGLALLLSFLRVYGRTARFWPKKAQITVHDNTKTQYFDDELLHLSAAMTGQSVVKHFLTEGDKFLVSRLSPLADQGGYAIASNYGSLVARIVFQPIEETSRVFFSKTLSVSSTPPPEAFQMASNILLTLLLLFTHLLLLLVTFAPPYLRLAVSMLLPPRYLTTSAPKILQTYVYYIPMMAFNGILEAFFASTATSADLRAQSRWMLVFSIGFVIAAVVLSQFLELGDAGLVWANIANLTLRAIYAWTFVKRFFLQREAGQIVSWTKAVPPLPVLVSFVLSAITTRWSESMYHNYPLSIRGQINHIAVGVACLAGCLTAWYV</sequence>
<reference evidence="12" key="1">
    <citation type="submission" date="2024-04" db="EMBL/GenBank/DDBJ databases">
        <authorList>
            <person name="Shaw F."/>
            <person name="Minotto A."/>
        </authorList>
    </citation>
    <scope>NUCLEOTIDE SEQUENCE [LARGE SCALE GENOMIC DNA]</scope>
</reference>
<feature type="transmembrane region" description="Helical" evidence="10">
    <location>
        <begin position="6"/>
        <end position="22"/>
    </location>
</feature>
<feature type="transmembrane region" description="Helical" evidence="10">
    <location>
        <begin position="425"/>
        <end position="445"/>
    </location>
</feature>
<evidence type="ECO:0000256" key="7">
    <source>
        <dbReference type="ARBA" id="ARBA00023136"/>
    </source>
</evidence>
<evidence type="ECO:0000256" key="2">
    <source>
        <dbReference type="ARBA" id="ARBA00004922"/>
    </source>
</evidence>
<dbReference type="EMBL" id="OZ037950">
    <property type="protein sequence ID" value="CAL1712365.1"/>
    <property type="molecule type" value="Genomic_DNA"/>
</dbReference>
<keyword evidence="6 10" id="KW-1133">Transmembrane helix</keyword>
<evidence type="ECO:0000256" key="6">
    <source>
        <dbReference type="ARBA" id="ARBA00022989"/>
    </source>
</evidence>
<organism evidence="11 12">
    <name type="scientific">Somion occarium</name>
    <dbReference type="NCBI Taxonomy" id="3059160"/>
    <lineage>
        <taxon>Eukaryota</taxon>
        <taxon>Fungi</taxon>
        <taxon>Dikarya</taxon>
        <taxon>Basidiomycota</taxon>
        <taxon>Agaricomycotina</taxon>
        <taxon>Agaricomycetes</taxon>
        <taxon>Polyporales</taxon>
        <taxon>Cerrenaceae</taxon>
        <taxon>Somion</taxon>
    </lineage>
</organism>
<feature type="transmembrane region" description="Helical" evidence="10">
    <location>
        <begin position="242"/>
        <end position="266"/>
    </location>
</feature>
<evidence type="ECO:0000256" key="5">
    <source>
        <dbReference type="ARBA" id="ARBA00022824"/>
    </source>
</evidence>
<comment type="subcellular location">
    <subcellularLocation>
        <location evidence="1 10">Endoplasmic reticulum membrane</location>
        <topology evidence="1 10">Multi-pass membrane protein</topology>
    </subcellularLocation>
</comment>
<keyword evidence="12" id="KW-1185">Reference proteome</keyword>
<dbReference type="PANTHER" id="PTHR13117:SF5">
    <property type="entry name" value="PROTEIN RFT1 HOMOLOG"/>
    <property type="match status" value="1"/>
</dbReference>
<dbReference type="Pfam" id="PF04506">
    <property type="entry name" value="Rft-1"/>
    <property type="match status" value="1"/>
</dbReference>